<dbReference type="GO" id="GO:0009733">
    <property type="term" value="P:response to auxin"/>
    <property type="evidence" value="ECO:0007669"/>
    <property type="project" value="InterPro"/>
</dbReference>
<comment type="similarity">
    <text evidence="1">Belongs to the ARG7 family.</text>
</comment>
<evidence type="ECO:0000256" key="1">
    <source>
        <dbReference type="ARBA" id="ARBA00006974"/>
    </source>
</evidence>
<keyword evidence="3" id="KW-1185">Reference proteome</keyword>
<evidence type="ECO:0000313" key="3">
    <source>
        <dbReference type="Proteomes" id="UP001190926"/>
    </source>
</evidence>
<reference evidence="2 3" key="1">
    <citation type="journal article" date="2021" name="Nat. Commun.">
        <title>Incipient diploidization of the medicinal plant Perilla within 10,000 years.</title>
        <authorList>
            <person name="Zhang Y."/>
            <person name="Shen Q."/>
            <person name="Leng L."/>
            <person name="Zhang D."/>
            <person name="Chen S."/>
            <person name="Shi Y."/>
            <person name="Ning Z."/>
            <person name="Chen S."/>
        </authorList>
    </citation>
    <scope>NUCLEOTIDE SEQUENCE [LARGE SCALE GENOMIC DNA]</scope>
    <source>
        <strain evidence="3">cv. PC099</strain>
    </source>
</reference>
<gene>
    <name evidence="2" type="ORF">C2S53_018987</name>
</gene>
<dbReference type="PANTHER" id="PTHR31374">
    <property type="entry name" value="AUXIN-INDUCED PROTEIN-LIKE-RELATED"/>
    <property type="match status" value="1"/>
</dbReference>
<comment type="caution">
    <text evidence="2">The sequence shown here is derived from an EMBL/GenBank/DDBJ whole genome shotgun (WGS) entry which is preliminary data.</text>
</comment>
<evidence type="ECO:0008006" key="4">
    <source>
        <dbReference type="Google" id="ProtNLM"/>
    </source>
</evidence>
<dbReference type="EMBL" id="SDAM02000089">
    <property type="protein sequence ID" value="KAH6831571.1"/>
    <property type="molecule type" value="Genomic_DNA"/>
</dbReference>
<sequence>MEKKNSVLKKLERYLSLRRRGRSTAAARVAPTGCFTVYVGAEKQRFVIKTEYANHPLFKMLLEDAELEYGFSSEGPLLLPCHVDLFCKILAEMEMDATPDIDDHRHAAATCGFTYGASCSPFNPSRRRLGKTTDHMARGCASYDLLTPPQLLRINP</sequence>
<evidence type="ECO:0000313" key="2">
    <source>
        <dbReference type="EMBL" id="KAH6831571.1"/>
    </source>
</evidence>
<dbReference type="AlphaFoldDB" id="A0AAD4JD15"/>
<proteinExistence type="inferred from homology"/>
<name>A0AAD4JD15_PERFH</name>
<organism evidence="2 3">
    <name type="scientific">Perilla frutescens var. hirtella</name>
    <name type="common">Perilla citriodora</name>
    <name type="synonym">Perilla setoyensis</name>
    <dbReference type="NCBI Taxonomy" id="608512"/>
    <lineage>
        <taxon>Eukaryota</taxon>
        <taxon>Viridiplantae</taxon>
        <taxon>Streptophyta</taxon>
        <taxon>Embryophyta</taxon>
        <taxon>Tracheophyta</taxon>
        <taxon>Spermatophyta</taxon>
        <taxon>Magnoliopsida</taxon>
        <taxon>eudicotyledons</taxon>
        <taxon>Gunneridae</taxon>
        <taxon>Pentapetalae</taxon>
        <taxon>asterids</taxon>
        <taxon>lamiids</taxon>
        <taxon>Lamiales</taxon>
        <taxon>Lamiaceae</taxon>
        <taxon>Nepetoideae</taxon>
        <taxon>Elsholtzieae</taxon>
        <taxon>Perilla</taxon>
    </lineage>
</organism>
<dbReference type="Proteomes" id="UP001190926">
    <property type="component" value="Unassembled WGS sequence"/>
</dbReference>
<protein>
    <recommendedName>
        <fullName evidence="4">Small auxin up regulated protein</fullName>
    </recommendedName>
</protein>
<dbReference type="PANTHER" id="PTHR31374:SF118">
    <property type="entry name" value="OS01G0924966 PROTEIN"/>
    <property type="match status" value="1"/>
</dbReference>
<dbReference type="Pfam" id="PF02519">
    <property type="entry name" value="Auxin_inducible"/>
    <property type="match status" value="1"/>
</dbReference>
<dbReference type="InterPro" id="IPR003676">
    <property type="entry name" value="SAUR_fam"/>
</dbReference>
<accession>A0AAD4JD15</accession>